<protein>
    <submittedName>
        <fullName evidence="1">Uncharacterized protein</fullName>
    </submittedName>
</protein>
<dbReference type="Proteomes" id="UP000665944">
    <property type="component" value="Unassembled WGS sequence"/>
</dbReference>
<keyword evidence="2" id="KW-1185">Reference proteome</keyword>
<comment type="caution">
    <text evidence="1">The sequence shown here is derived from an EMBL/GenBank/DDBJ whole genome shotgun (WGS) entry which is preliminary data.</text>
</comment>
<evidence type="ECO:0000313" key="2">
    <source>
        <dbReference type="Proteomes" id="UP000665944"/>
    </source>
</evidence>
<accession>A0A8X8KJS1</accession>
<sequence>MSDLKMTSLEEIDNLTLREFNYRMWALELDVLREEFERYKLAFAIRDAATTKNVGTEKKPKEVYRYQTANDIIDFEKNYKRILSGKTIEYHKETEEISPSENSLLQAIAKMNNETRNKEVE</sequence>
<evidence type="ECO:0000313" key="1">
    <source>
        <dbReference type="EMBL" id="MCM5673510.1"/>
    </source>
</evidence>
<gene>
    <name evidence="1" type="ORF">J7T32_012335</name>
</gene>
<organism evidence="1 2">
    <name type="scientific">Staphylococcus hominis</name>
    <dbReference type="NCBI Taxonomy" id="1290"/>
    <lineage>
        <taxon>Bacteria</taxon>
        <taxon>Bacillati</taxon>
        <taxon>Bacillota</taxon>
        <taxon>Bacilli</taxon>
        <taxon>Bacillales</taxon>
        <taxon>Staphylococcaceae</taxon>
        <taxon>Staphylococcus</taxon>
    </lineage>
</organism>
<proteinExistence type="predicted"/>
<name>A0A8X8KJS1_STAHO</name>
<dbReference type="AlphaFoldDB" id="A0A8X8KJS1"/>
<dbReference type="EMBL" id="JAGHKT020000047">
    <property type="protein sequence ID" value="MCM5673510.1"/>
    <property type="molecule type" value="Genomic_DNA"/>
</dbReference>
<dbReference type="RefSeq" id="WP_017175548.1">
    <property type="nucleotide sequence ID" value="NZ_CP046306.1"/>
</dbReference>
<reference evidence="1 2" key="1">
    <citation type="submission" date="2022-06" db="EMBL/GenBank/DDBJ databases">
        <title>Staphylococcus hominis ShoR14 genome sequence.</title>
        <authorList>
            <person name="Yeo C.C."/>
            <person name="Chew C.H."/>
            <person name="Che Hamzah A.M."/>
            <person name="Al-Trad E.I."/>
        </authorList>
    </citation>
    <scope>NUCLEOTIDE SEQUENCE [LARGE SCALE GENOMIC DNA]</scope>
    <source>
        <strain evidence="1 2">ShoR14</strain>
    </source>
</reference>